<name>A0A932HXL5_UNCTE</name>
<comment type="caution">
    <text evidence="2">The sequence shown here is derived from an EMBL/GenBank/DDBJ whole genome shotgun (WGS) entry which is preliminary data.</text>
</comment>
<dbReference type="InterPro" id="IPR046886">
    <property type="entry name" value="RsmE_MTase_dom"/>
</dbReference>
<dbReference type="Gene3D" id="3.40.1280.10">
    <property type="match status" value="1"/>
</dbReference>
<feature type="domain" description="Ribosomal RNA small subunit methyltransferase E methyltransferase" evidence="1">
    <location>
        <begin position="10"/>
        <end position="50"/>
    </location>
</feature>
<sequence length="57" mass="5937">MDRGGHTRLEGDLTPEEVQAARAAGFVAVDLGPRVLRADTAPIALTAILQHALGEMG</sequence>
<accession>A0A932HXL5</accession>
<gene>
    <name evidence="2" type="ORF">HYZ11_01250</name>
</gene>
<dbReference type="AlphaFoldDB" id="A0A932HXL5"/>
<dbReference type="Pfam" id="PF04452">
    <property type="entry name" value="Methyltrans_RNA"/>
    <property type="match status" value="1"/>
</dbReference>
<organism evidence="2 3">
    <name type="scientific">Tectimicrobiota bacterium</name>
    <dbReference type="NCBI Taxonomy" id="2528274"/>
    <lineage>
        <taxon>Bacteria</taxon>
        <taxon>Pseudomonadati</taxon>
        <taxon>Nitrospinota/Tectimicrobiota group</taxon>
        <taxon>Candidatus Tectimicrobiota</taxon>
    </lineage>
</organism>
<dbReference type="Proteomes" id="UP000782312">
    <property type="component" value="Unassembled WGS sequence"/>
</dbReference>
<reference evidence="2" key="1">
    <citation type="submission" date="2020-07" db="EMBL/GenBank/DDBJ databases">
        <title>Huge and variable diversity of episymbiotic CPR bacteria and DPANN archaea in groundwater ecosystems.</title>
        <authorList>
            <person name="He C.Y."/>
            <person name="Keren R."/>
            <person name="Whittaker M."/>
            <person name="Farag I.F."/>
            <person name="Doudna J."/>
            <person name="Cate J.H.D."/>
            <person name="Banfield J.F."/>
        </authorList>
    </citation>
    <scope>NUCLEOTIDE SEQUENCE</scope>
    <source>
        <strain evidence="2">NC_groundwater_763_Ag_S-0.2um_68_21</strain>
    </source>
</reference>
<dbReference type="InterPro" id="IPR029026">
    <property type="entry name" value="tRNA_m1G_MTases_N"/>
</dbReference>
<evidence type="ECO:0000313" key="2">
    <source>
        <dbReference type="EMBL" id="MBI3126215.1"/>
    </source>
</evidence>
<evidence type="ECO:0000259" key="1">
    <source>
        <dbReference type="Pfam" id="PF04452"/>
    </source>
</evidence>
<dbReference type="SUPFAM" id="SSF75217">
    <property type="entry name" value="alpha/beta knot"/>
    <property type="match status" value="1"/>
</dbReference>
<protein>
    <submittedName>
        <fullName evidence="2">16S rRNA (Uracil(1498)-N(3))-methyltransferase</fullName>
    </submittedName>
</protein>
<dbReference type="EMBL" id="JACPUR010000001">
    <property type="protein sequence ID" value="MBI3126215.1"/>
    <property type="molecule type" value="Genomic_DNA"/>
</dbReference>
<proteinExistence type="predicted"/>
<evidence type="ECO:0000313" key="3">
    <source>
        <dbReference type="Proteomes" id="UP000782312"/>
    </source>
</evidence>
<dbReference type="InterPro" id="IPR029028">
    <property type="entry name" value="Alpha/beta_knot_MTases"/>
</dbReference>